<evidence type="ECO:0000256" key="5">
    <source>
        <dbReference type="ARBA" id="ARBA00022962"/>
    </source>
</evidence>
<keyword evidence="5" id="KW-0315">Glutamine amidotransferase</keyword>
<dbReference type="InterPro" id="IPR035466">
    <property type="entry name" value="GlmS/AgaS_SIS"/>
</dbReference>
<dbReference type="GO" id="GO:0097367">
    <property type="term" value="F:carbohydrate derivative binding"/>
    <property type="evidence" value="ECO:0007669"/>
    <property type="project" value="InterPro"/>
</dbReference>
<dbReference type="GO" id="GO:0005829">
    <property type="term" value="C:cytosol"/>
    <property type="evidence" value="ECO:0007669"/>
    <property type="project" value="TreeGrafter"/>
</dbReference>
<protein>
    <recommendedName>
        <fullName evidence="3">Glutamine--fructose-6-phosphate aminotransferase [isomerizing]</fullName>
        <ecNumber evidence="2">2.6.1.16</ecNumber>
    </recommendedName>
</protein>
<dbReference type="PROSITE" id="PS51464">
    <property type="entry name" value="SIS"/>
    <property type="match status" value="1"/>
</dbReference>
<dbReference type="STRING" id="1515439.SAMN06265784_108225"/>
<evidence type="ECO:0000259" key="6">
    <source>
        <dbReference type="PROSITE" id="PS51464"/>
    </source>
</evidence>
<evidence type="ECO:0000313" key="7">
    <source>
        <dbReference type="EMBL" id="SMG56573.1"/>
    </source>
</evidence>
<dbReference type="EMBL" id="FXAT01000008">
    <property type="protein sequence ID" value="SMG56573.1"/>
    <property type="molecule type" value="Genomic_DNA"/>
</dbReference>
<evidence type="ECO:0000313" key="8">
    <source>
        <dbReference type="Proteomes" id="UP000193228"/>
    </source>
</evidence>
<dbReference type="EC" id="2.6.1.16" evidence="2"/>
<evidence type="ECO:0000256" key="1">
    <source>
        <dbReference type="ARBA" id="ARBA00001031"/>
    </source>
</evidence>
<feature type="domain" description="SIS" evidence="6">
    <location>
        <begin position="1"/>
        <end position="136"/>
    </location>
</feature>
<dbReference type="Gene3D" id="3.40.50.10490">
    <property type="entry name" value="Glucose-6-phosphate isomerase like protein, domain 1"/>
    <property type="match status" value="2"/>
</dbReference>
<dbReference type="Pfam" id="PF01380">
    <property type="entry name" value="SIS"/>
    <property type="match status" value="1"/>
</dbReference>
<evidence type="ECO:0000256" key="3">
    <source>
        <dbReference type="ARBA" id="ARBA00016090"/>
    </source>
</evidence>
<dbReference type="InterPro" id="IPR001347">
    <property type="entry name" value="SIS_dom"/>
</dbReference>
<proteinExistence type="predicted"/>
<keyword evidence="4" id="KW-0677">Repeat</keyword>
<dbReference type="PANTHER" id="PTHR10937:SF0">
    <property type="entry name" value="GLUTAMINE--FRUCTOSE-6-PHOSPHATE TRANSAMINASE (ISOMERIZING)"/>
    <property type="match status" value="1"/>
</dbReference>
<dbReference type="InterPro" id="IPR046348">
    <property type="entry name" value="SIS_dom_sf"/>
</dbReference>
<dbReference type="Proteomes" id="UP000193228">
    <property type="component" value="Unassembled WGS sequence"/>
</dbReference>
<dbReference type="GO" id="GO:0006047">
    <property type="term" value="P:UDP-N-acetylglucosamine metabolic process"/>
    <property type="evidence" value="ECO:0007669"/>
    <property type="project" value="TreeGrafter"/>
</dbReference>
<reference evidence="8" key="1">
    <citation type="submission" date="2017-04" db="EMBL/GenBank/DDBJ databases">
        <authorList>
            <person name="Varghese N."/>
            <person name="Submissions S."/>
        </authorList>
    </citation>
    <scope>NUCLEOTIDE SEQUENCE [LARGE SCALE GENOMIC DNA]</scope>
    <source>
        <strain evidence="8">LMG 29540</strain>
    </source>
</reference>
<evidence type="ECO:0000256" key="2">
    <source>
        <dbReference type="ARBA" id="ARBA00012916"/>
    </source>
</evidence>
<dbReference type="SUPFAM" id="SSF53697">
    <property type="entry name" value="SIS domain"/>
    <property type="match status" value="1"/>
</dbReference>
<gene>
    <name evidence="7" type="ORF">SAMN06265784_108225</name>
</gene>
<dbReference type="AlphaFoldDB" id="A0A1X7LTC0"/>
<organism evidence="7 8">
    <name type="scientific">Paraburkholderia susongensis</name>
    <dbReference type="NCBI Taxonomy" id="1515439"/>
    <lineage>
        <taxon>Bacteria</taxon>
        <taxon>Pseudomonadati</taxon>
        <taxon>Pseudomonadota</taxon>
        <taxon>Betaproteobacteria</taxon>
        <taxon>Burkholderiales</taxon>
        <taxon>Burkholderiaceae</taxon>
        <taxon>Paraburkholderia</taxon>
    </lineage>
</organism>
<dbReference type="PANTHER" id="PTHR10937">
    <property type="entry name" value="GLUCOSAMINE--FRUCTOSE-6-PHOSPHATE AMINOTRANSFERASE, ISOMERIZING"/>
    <property type="match status" value="1"/>
</dbReference>
<accession>A0A1X7LTC0</accession>
<comment type="catalytic activity">
    <reaction evidence="1">
        <text>D-fructose 6-phosphate + L-glutamine = D-glucosamine 6-phosphate + L-glutamate</text>
        <dbReference type="Rhea" id="RHEA:13237"/>
        <dbReference type="ChEBI" id="CHEBI:29985"/>
        <dbReference type="ChEBI" id="CHEBI:58359"/>
        <dbReference type="ChEBI" id="CHEBI:58725"/>
        <dbReference type="ChEBI" id="CHEBI:61527"/>
        <dbReference type="EC" id="2.6.1.16"/>
    </reaction>
</comment>
<sequence length="196" mass="21685">MFRNIDSILVLACDTSYYAGLTAKYWFGSIAKIRTDVETVSEYHYLESVSSPRVRRDDLAVGRNHRHARCAQVCAVARHDARAMCGVATSAMVSLTELGFPTHAGREIGGTSTKTFTTQFVGLFILAVTLGKLRDSVNVEQEAAYLKPLRYLPVALNGVLGLEPQIIAWSEEFARKEGAFFLGRGLSRCGVFQPYR</sequence>
<name>A0A1X7LTC0_9BURK</name>
<dbReference type="CDD" id="cd05008">
    <property type="entry name" value="SIS_GlmS_GlmD_1"/>
    <property type="match status" value="1"/>
</dbReference>
<keyword evidence="8" id="KW-1185">Reference proteome</keyword>
<dbReference type="GO" id="GO:0004360">
    <property type="term" value="F:glutamine-fructose-6-phosphate transaminase (isomerizing) activity"/>
    <property type="evidence" value="ECO:0007669"/>
    <property type="project" value="UniProtKB-EC"/>
</dbReference>
<evidence type="ECO:0000256" key="4">
    <source>
        <dbReference type="ARBA" id="ARBA00022737"/>
    </source>
</evidence>
<dbReference type="GO" id="GO:0006487">
    <property type="term" value="P:protein N-linked glycosylation"/>
    <property type="evidence" value="ECO:0007669"/>
    <property type="project" value="TreeGrafter"/>
</dbReference>
<dbReference type="GO" id="GO:0006002">
    <property type="term" value="P:fructose 6-phosphate metabolic process"/>
    <property type="evidence" value="ECO:0007669"/>
    <property type="project" value="TreeGrafter"/>
</dbReference>